<evidence type="ECO:0000256" key="1">
    <source>
        <dbReference type="SAM" id="SignalP"/>
    </source>
</evidence>
<dbReference type="InterPro" id="IPR043504">
    <property type="entry name" value="Peptidase_S1_PA_chymotrypsin"/>
</dbReference>
<dbReference type="Gene3D" id="2.40.10.10">
    <property type="entry name" value="Trypsin-like serine proteases"/>
    <property type="match status" value="1"/>
</dbReference>
<sequence>MTPSFFRPFCLLLTLGTAGASSGTDFARQVLDTPEVQLARTLGLNSLTPNGTALTGTRTGVATQATAPLTLQRVQQQLKTAGFPNTASLQSLNVITVPYTAQQIATYAGRAVDLLDDQRWTYTIHADFQRAQVVVNLDKTHHAALRALLGDRIPEAALRLGQAPQLRPVSGDGSATTSQYIQDRNRPYGAGARIISGSLECSAGWFGRNPQGEIMLVTAAHCVDPRKTTQFFQTQDFIGTTSTTHRRGIDAIAIRLNNLNYNPNVLYADDWNGRILKRLPQNGPANSFTGAQKITLAGATSYRREWQWFSHFNRIAVQRQVVETPSGFTVDATEYCIVASYAQAGSPNQVNRQPQGGDSGGILLNERNEVLGHISVVGTFDPSLPTSAWEKAYCFVPWTDAQQQTGLFPLNSPGN</sequence>
<dbReference type="Proteomes" id="UP000007575">
    <property type="component" value="Plasmid P3"/>
</dbReference>
<dbReference type="InterPro" id="IPR009003">
    <property type="entry name" value="Peptidase_S1_PA"/>
</dbReference>
<dbReference type="AlphaFoldDB" id="H8H326"/>
<feature type="chain" id="PRO_5003612381" evidence="1">
    <location>
        <begin position="21"/>
        <end position="415"/>
    </location>
</feature>
<accession>H8H326</accession>
<dbReference type="GO" id="GO:0004252">
    <property type="term" value="F:serine-type endopeptidase activity"/>
    <property type="evidence" value="ECO:0007669"/>
    <property type="project" value="InterPro"/>
</dbReference>
<feature type="signal peptide" evidence="1">
    <location>
        <begin position="1"/>
        <end position="20"/>
    </location>
</feature>
<reference evidence="2 3" key="1">
    <citation type="journal article" date="2012" name="PLoS ONE">
        <title>Genome sequence and transcriptome analysis of the radioresistant bacterium Deinococcus gobiensis: insights into the extreme environmental adaptations.</title>
        <authorList>
            <person name="Yuan M."/>
            <person name="Chen M."/>
            <person name="Zhang W."/>
            <person name="Lu W."/>
            <person name="Wang J."/>
            <person name="Yang M."/>
            <person name="Zhao P."/>
            <person name="Tang R."/>
            <person name="Li X."/>
            <person name="Hao Y."/>
            <person name="Zhou Z."/>
            <person name="Zhan Y."/>
            <person name="Yu H."/>
            <person name="Teng C."/>
            <person name="Yan Y."/>
            <person name="Ping S."/>
            <person name="Wang Y."/>
            <person name="Lin M."/>
        </authorList>
    </citation>
    <scope>NUCLEOTIDE SEQUENCE [LARGE SCALE GENOMIC DNA]</scope>
    <source>
        <strain evidence="3">DSM 21396 / JCM 16679 / CGMCC 1.7299 / I-0</strain>
        <plasmid evidence="2">P3</plasmid>
    </source>
</reference>
<evidence type="ECO:0000313" key="3">
    <source>
        <dbReference type="Proteomes" id="UP000007575"/>
    </source>
</evidence>
<gene>
    <name evidence="2" type="ordered locus">DGo_PC0131</name>
</gene>
<dbReference type="InterPro" id="IPR018114">
    <property type="entry name" value="TRYPSIN_HIS"/>
</dbReference>
<name>H8H326_DEIGI</name>
<dbReference type="SUPFAM" id="SSF50494">
    <property type="entry name" value="Trypsin-like serine proteases"/>
    <property type="match status" value="1"/>
</dbReference>
<keyword evidence="2" id="KW-0614">Plasmid</keyword>
<dbReference type="PROSITE" id="PS00134">
    <property type="entry name" value="TRYPSIN_HIS"/>
    <property type="match status" value="1"/>
</dbReference>
<dbReference type="EMBL" id="CP002194">
    <property type="protein sequence ID" value="AFD27923.1"/>
    <property type="molecule type" value="Genomic_DNA"/>
</dbReference>
<keyword evidence="1" id="KW-0732">Signal</keyword>
<dbReference type="GO" id="GO:0006508">
    <property type="term" value="P:proteolysis"/>
    <property type="evidence" value="ECO:0007669"/>
    <property type="project" value="InterPro"/>
</dbReference>
<keyword evidence="3" id="KW-1185">Reference proteome</keyword>
<dbReference type="RefSeq" id="WP_014682833.1">
    <property type="nucleotide sequence ID" value="NC_017771.1"/>
</dbReference>
<evidence type="ECO:0000313" key="2">
    <source>
        <dbReference type="EMBL" id="AFD27923.1"/>
    </source>
</evidence>
<geneLocation type="plasmid" evidence="2 3">
    <name>P3</name>
</geneLocation>
<dbReference type="PATRIC" id="fig|745776.4.peg.3897"/>
<dbReference type="KEGG" id="dgo:DGo_PC0131"/>
<proteinExistence type="predicted"/>
<protein>
    <submittedName>
        <fullName evidence="2">Uncharacterized protein</fullName>
    </submittedName>
</protein>
<organism evidence="2 3">
    <name type="scientific">Deinococcus gobiensis (strain DSM 21396 / JCM 16679 / CGMCC 1.7299 / I-0)</name>
    <dbReference type="NCBI Taxonomy" id="745776"/>
    <lineage>
        <taxon>Bacteria</taxon>
        <taxon>Thermotogati</taxon>
        <taxon>Deinococcota</taxon>
        <taxon>Deinococci</taxon>
        <taxon>Deinococcales</taxon>
        <taxon>Deinococcaceae</taxon>
        <taxon>Deinococcus</taxon>
    </lineage>
</organism>
<dbReference type="HOGENOM" id="CLU_661779_0_0_0"/>
<dbReference type="OrthoDB" id="9817067at2"/>